<feature type="compositionally biased region" description="Basic and acidic residues" evidence="1">
    <location>
        <begin position="101"/>
        <end position="120"/>
    </location>
</feature>
<feature type="non-terminal residue" evidence="2">
    <location>
        <position position="1"/>
    </location>
</feature>
<protein>
    <submittedName>
        <fullName evidence="2">Uncharacterized protein</fullName>
    </submittedName>
</protein>
<sequence>IKWQLRGGLERGGGKEISRRARFTRGRPHSVSRSGSMKSRRRRGVVDVVQRRRNLIVGIVVLVIDPRLRERENGCQQECDRLPPHREKGKTRMKRGGNGEGRGERRGERGMEEREKRAES</sequence>
<gene>
    <name evidence="2" type="ORF">PMAYCL1PPCAC_01698</name>
</gene>
<organism evidence="2 3">
    <name type="scientific">Pristionchus mayeri</name>
    <dbReference type="NCBI Taxonomy" id="1317129"/>
    <lineage>
        <taxon>Eukaryota</taxon>
        <taxon>Metazoa</taxon>
        <taxon>Ecdysozoa</taxon>
        <taxon>Nematoda</taxon>
        <taxon>Chromadorea</taxon>
        <taxon>Rhabditida</taxon>
        <taxon>Rhabditina</taxon>
        <taxon>Diplogasteromorpha</taxon>
        <taxon>Diplogasteroidea</taxon>
        <taxon>Neodiplogasteridae</taxon>
        <taxon>Pristionchus</taxon>
    </lineage>
</organism>
<feature type="compositionally biased region" description="Basic and acidic residues" evidence="1">
    <location>
        <begin position="73"/>
        <end position="86"/>
    </location>
</feature>
<dbReference type="Proteomes" id="UP001328107">
    <property type="component" value="Unassembled WGS sequence"/>
</dbReference>
<feature type="non-terminal residue" evidence="2">
    <location>
        <position position="120"/>
    </location>
</feature>
<feature type="region of interest" description="Disordered" evidence="1">
    <location>
        <begin position="73"/>
        <end position="120"/>
    </location>
</feature>
<accession>A0AAN5BZV9</accession>
<dbReference type="EMBL" id="BTRK01000001">
    <property type="protein sequence ID" value="GMR31503.1"/>
    <property type="molecule type" value="Genomic_DNA"/>
</dbReference>
<dbReference type="AlphaFoldDB" id="A0AAN5BZV9"/>
<feature type="region of interest" description="Disordered" evidence="1">
    <location>
        <begin position="6"/>
        <end position="45"/>
    </location>
</feature>
<name>A0AAN5BZV9_9BILA</name>
<comment type="caution">
    <text evidence="2">The sequence shown here is derived from an EMBL/GenBank/DDBJ whole genome shotgun (WGS) entry which is preliminary data.</text>
</comment>
<proteinExistence type="predicted"/>
<feature type="compositionally biased region" description="Basic and acidic residues" evidence="1">
    <location>
        <begin position="8"/>
        <end position="19"/>
    </location>
</feature>
<evidence type="ECO:0000313" key="2">
    <source>
        <dbReference type="EMBL" id="GMR31503.1"/>
    </source>
</evidence>
<keyword evidence="3" id="KW-1185">Reference proteome</keyword>
<evidence type="ECO:0000256" key="1">
    <source>
        <dbReference type="SAM" id="MobiDB-lite"/>
    </source>
</evidence>
<feature type="compositionally biased region" description="Basic residues" evidence="1">
    <location>
        <begin position="20"/>
        <end position="30"/>
    </location>
</feature>
<reference evidence="3" key="1">
    <citation type="submission" date="2022-10" db="EMBL/GenBank/DDBJ databases">
        <title>Genome assembly of Pristionchus species.</title>
        <authorList>
            <person name="Yoshida K."/>
            <person name="Sommer R.J."/>
        </authorList>
    </citation>
    <scope>NUCLEOTIDE SEQUENCE [LARGE SCALE GENOMIC DNA]</scope>
    <source>
        <strain evidence="3">RS5460</strain>
    </source>
</reference>
<evidence type="ECO:0000313" key="3">
    <source>
        <dbReference type="Proteomes" id="UP001328107"/>
    </source>
</evidence>